<dbReference type="Proteomes" id="UP000252085">
    <property type="component" value="Unassembled WGS sequence"/>
</dbReference>
<sequence length="208" mass="23708">MPDGDIFHSELSGIYQKSYRILCEGKLERNECARITTQAFLKDIKKKGAAPIVIAKGMGKLLTQVTEHTGENRSVDWTALSKKLDRLAQQANIPNRAKSLVLDAGKSVLHDFRYGQKADASAIQELVIERYMQKVYLSSFEERIPLTRNHHAKVDHATVTERVEALQPDIFAQIHKWARKANDDEDVANLRRTRRSTIKEIDLDEDLL</sequence>
<name>A0A367R0R5_NOSPU</name>
<protein>
    <submittedName>
        <fullName evidence="1">Uncharacterized protein</fullName>
    </submittedName>
</protein>
<organism evidence="1 2">
    <name type="scientific">Nostoc punctiforme NIES-2108</name>
    <dbReference type="NCBI Taxonomy" id="1356359"/>
    <lineage>
        <taxon>Bacteria</taxon>
        <taxon>Bacillati</taxon>
        <taxon>Cyanobacteriota</taxon>
        <taxon>Cyanophyceae</taxon>
        <taxon>Nostocales</taxon>
        <taxon>Nostocaceae</taxon>
        <taxon>Nostoc</taxon>
    </lineage>
</organism>
<dbReference type="AlphaFoldDB" id="A0A367R0R5"/>
<comment type="caution">
    <text evidence="1">The sequence shown here is derived from an EMBL/GenBank/DDBJ whole genome shotgun (WGS) entry which is preliminary data.</text>
</comment>
<proteinExistence type="predicted"/>
<gene>
    <name evidence="1" type="ORF">A6769_35295</name>
</gene>
<accession>A0A367R0R5</accession>
<dbReference type="EMBL" id="LXQE01000196">
    <property type="protein sequence ID" value="RCJ29520.1"/>
    <property type="molecule type" value="Genomic_DNA"/>
</dbReference>
<evidence type="ECO:0000313" key="2">
    <source>
        <dbReference type="Proteomes" id="UP000252085"/>
    </source>
</evidence>
<reference evidence="1 2" key="1">
    <citation type="submission" date="2016-04" db="EMBL/GenBank/DDBJ databases">
        <authorList>
            <person name="Evans L.H."/>
            <person name="Alamgir A."/>
            <person name="Owens N."/>
            <person name="Weber N.D."/>
            <person name="Virtaneva K."/>
            <person name="Barbian K."/>
            <person name="Babar A."/>
            <person name="Rosenke K."/>
        </authorList>
    </citation>
    <scope>NUCLEOTIDE SEQUENCE [LARGE SCALE GENOMIC DNA]</scope>
    <source>
        <strain evidence="1">NIES-2108</strain>
    </source>
</reference>
<evidence type="ECO:0000313" key="1">
    <source>
        <dbReference type="EMBL" id="RCJ29520.1"/>
    </source>
</evidence>